<dbReference type="SMART" id="SM00906">
    <property type="entry name" value="Fungal_trans"/>
    <property type="match status" value="1"/>
</dbReference>
<feature type="compositionally biased region" description="Polar residues" evidence="3">
    <location>
        <begin position="16"/>
        <end position="31"/>
    </location>
</feature>
<dbReference type="EMBL" id="DF847312">
    <property type="protein sequence ID" value="GAT51713.1"/>
    <property type="molecule type" value="Genomic_DNA"/>
</dbReference>
<evidence type="ECO:0000259" key="4">
    <source>
        <dbReference type="PROSITE" id="PS50048"/>
    </source>
</evidence>
<keyword evidence="2" id="KW-0539">Nucleus</keyword>
<sequence length="854" mass="94964">MDQDTSVANKEAGDGQATQRSAAPSSATNINAVLRPRPKREQKACDECRRRRRACDGTRVPLKACSTCIEAQVECGFTGAPRKQNKYIEGLEAKLKANEELLQAQALADLEKSSTRSSSSDTGSPRTASTGRTTPESSPLSPKLSGRLGAIIEVISRQIRASNDPHPVRPANLEVLDHTTISAIDIANGKRFRVNSGRCGMVATALEQREEYEGRPLRWSNRRAPYWTQDPTPHSGMPPPGTLPLVFPPRDLLYSLFKLYFRHTNIYYPVLHLPTFMRSVVDGLHLRDRSFGNVVLMVCALGAKFSTDPRVLYRKDGDKDELELNVGMQYFDQIQFAMEYLFTAPTLTHIQLCALGGIFTQFSVLSQTTTLIAMGIKIAQDRGVHRWGAMPTVPPALAEQWKRAFWCLYCIDRQEILASGQPVAIEGSDIDTEFPVECDDEYWPGESAVGPGKPAFTQPSDKPSYMAYFLQVLKLNQLQGLVFRGLYSLPKSKEIFAIRDDRWQEEIVTELDSALDSWLAGLPVHLRWDNFEHLAQDAAGDCLTPAEEQEVFFDQSVLLHAAYHALEIYIHRQFVPEVTKNALNYTLPSTAVCMTAARATTRILRVHQQRRKGSPSPELTPFAFTSALVFIVNVWSASCITGAWSAVVDGDSTMDDICLLMEVIRLCEHRWILTGLFYDLLSELAAPPESPLVASRAKAPASKSKMAECSNTEPAASASAMSRKRTRAATRNSGTGSSSSTSESNPRIAIPALETFDNESQSWEEARRRQLQQHRQQSRLQAPLPRPLPRPPKTASQSYEEQLVENWRLNMYVRGSDDAMQDVQSTLTSSWYPGQVSVAPFGFPDFAAGQRPVG</sequence>
<accession>A0ABQ0LKU9</accession>
<dbReference type="InterPro" id="IPR036864">
    <property type="entry name" value="Zn2-C6_fun-type_DNA-bd_sf"/>
</dbReference>
<dbReference type="Pfam" id="PF04082">
    <property type="entry name" value="Fungal_trans"/>
    <property type="match status" value="1"/>
</dbReference>
<dbReference type="CDD" id="cd00067">
    <property type="entry name" value="GAL4"/>
    <property type="match status" value="1"/>
</dbReference>
<feature type="region of interest" description="Disordered" evidence="3">
    <location>
        <begin position="1"/>
        <end position="48"/>
    </location>
</feature>
<name>A0ABQ0LKU9_MYCCL</name>
<keyword evidence="1" id="KW-0479">Metal-binding</keyword>
<dbReference type="InterPro" id="IPR001138">
    <property type="entry name" value="Zn2Cys6_DnaBD"/>
</dbReference>
<feature type="domain" description="Zn(2)-C6 fungal-type" evidence="4">
    <location>
        <begin position="44"/>
        <end position="77"/>
    </location>
</feature>
<dbReference type="Pfam" id="PF00172">
    <property type="entry name" value="Zn_clus"/>
    <property type="match status" value="1"/>
</dbReference>
<dbReference type="PANTHER" id="PTHR46910">
    <property type="entry name" value="TRANSCRIPTION FACTOR PDR1"/>
    <property type="match status" value="1"/>
</dbReference>
<feature type="compositionally biased region" description="Low complexity" evidence="3">
    <location>
        <begin position="733"/>
        <end position="744"/>
    </location>
</feature>
<feature type="region of interest" description="Disordered" evidence="3">
    <location>
        <begin position="696"/>
        <end position="799"/>
    </location>
</feature>
<dbReference type="SMART" id="SM00066">
    <property type="entry name" value="GAL4"/>
    <property type="match status" value="1"/>
</dbReference>
<gene>
    <name evidence="5" type="ORF">MCHLO_08830</name>
</gene>
<evidence type="ECO:0000313" key="6">
    <source>
        <dbReference type="Proteomes" id="UP000815677"/>
    </source>
</evidence>
<keyword evidence="6" id="KW-1185">Reference proteome</keyword>
<feature type="compositionally biased region" description="Polar residues" evidence="3">
    <location>
        <begin position="130"/>
        <end position="140"/>
    </location>
</feature>
<dbReference type="CDD" id="cd12148">
    <property type="entry name" value="fungal_TF_MHR"/>
    <property type="match status" value="1"/>
</dbReference>
<evidence type="ECO:0000256" key="2">
    <source>
        <dbReference type="ARBA" id="ARBA00023242"/>
    </source>
</evidence>
<evidence type="ECO:0000256" key="3">
    <source>
        <dbReference type="SAM" id="MobiDB-lite"/>
    </source>
</evidence>
<evidence type="ECO:0000256" key="1">
    <source>
        <dbReference type="ARBA" id="ARBA00022723"/>
    </source>
</evidence>
<dbReference type="Proteomes" id="UP000815677">
    <property type="component" value="Unassembled WGS sequence"/>
</dbReference>
<reference evidence="5" key="1">
    <citation type="submission" date="2014-09" db="EMBL/GenBank/DDBJ databases">
        <title>Genome sequence of the luminous mushroom Mycena chlorophos for searching fungal bioluminescence genes.</title>
        <authorList>
            <person name="Tanaka Y."/>
            <person name="Kasuga D."/>
            <person name="Oba Y."/>
            <person name="Hase S."/>
            <person name="Sato K."/>
            <person name="Oba Y."/>
            <person name="Sakakibara Y."/>
        </authorList>
    </citation>
    <scope>NUCLEOTIDE SEQUENCE</scope>
</reference>
<proteinExistence type="predicted"/>
<dbReference type="PANTHER" id="PTHR46910:SF38">
    <property type="entry name" value="ZN(2)-C6 FUNGAL-TYPE DOMAIN-CONTAINING PROTEIN"/>
    <property type="match status" value="1"/>
</dbReference>
<dbReference type="Gene3D" id="4.10.240.10">
    <property type="entry name" value="Zn(2)-C6 fungal-type DNA-binding domain"/>
    <property type="match status" value="1"/>
</dbReference>
<feature type="compositionally biased region" description="Low complexity" evidence="3">
    <location>
        <begin position="773"/>
        <end position="783"/>
    </location>
</feature>
<dbReference type="InterPro" id="IPR050987">
    <property type="entry name" value="AtrR-like"/>
</dbReference>
<protein>
    <recommendedName>
        <fullName evidence="4">Zn(2)-C6 fungal-type domain-containing protein</fullName>
    </recommendedName>
</protein>
<organism evidence="5 6">
    <name type="scientific">Mycena chlorophos</name>
    <name type="common">Agaric fungus</name>
    <name type="synonym">Agaricus chlorophos</name>
    <dbReference type="NCBI Taxonomy" id="658473"/>
    <lineage>
        <taxon>Eukaryota</taxon>
        <taxon>Fungi</taxon>
        <taxon>Dikarya</taxon>
        <taxon>Basidiomycota</taxon>
        <taxon>Agaricomycotina</taxon>
        <taxon>Agaricomycetes</taxon>
        <taxon>Agaricomycetidae</taxon>
        <taxon>Agaricales</taxon>
        <taxon>Marasmiineae</taxon>
        <taxon>Mycenaceae</taxon>
        <taxon>Mycena</taxon>
    </lineage>
</organism>
<dbReference type="InterPro" id="IPR007219">
    <property type="entry name" value="XnlR_reg_dom"/>
</dbReference>
<dbReference type="SUPFAM" id="SSF57701">
    <property type="entry name" value="Zn2/Cys6 DNA-binding domain"/>
    <property type="match status" value="1"/>
</dbReference>
<feature type="region of interest" description="Disordered" evidence="3">
    <location>
        <begin position="109"/>
        <end position="144"/>
    </location>
</feature>
<dbReference type="PROSITE" id="PS00463">
    <property type="entry name" value="ZN2_CY6_FUNGAL_1"/>
    <property type="match status" value="1"/>
</dbReference>
<feature type="compositionally biased region" description="Basic and acidic residues" evidence="3">
    <location>
        <begin position="39"/>
        <end position="48"/>
    </location>
</feature>
<dbReference type="PROSITE" id="PS50048">
    <property type="entry name" value="ZN2_CY6_FUNGAL_2"/>
    <property type="match status" value="1"/>
</dbReference>
<evidence type="ECO:0000313" key="5">
    <source>
        <dbReference type="EMBL" id="GAT51713.1"/>
    </source>
</evidence>
<feature type="compositionally biased region" description="Low complexity" evidence="3">
    <location>
        <begin position="115"/>
        <end position="129"/>
    </location>
</feature>